<reference evidence="2" key="1">
    <citation type="journal article" date="2023" name="Mol. Phylogenet. Evol.">
        <title>Genome-scale phylogeny and comparative genomics of the fungal order Sordariales.</title>
        <authorList>
            <person name="Hensen N."/>
            <person name="Bonometti L."/>
            <person name="Westerberg I."/>
            <person name="Brannstrom I.O."/>
            <person name="Guillou S."/>
            <person name="Cros-Aarteil S."/>
            <person name="Calhoun S."/>
            <person name="Haridas S."/>
            <person name="Kuo A."/>
            <person name="Mondo S."/>
            <person name="Pangilinan J."/>
            <person name="Riley R."/>
            <person name="LaButti K."/>
            <person name="Andreopoulos B."/>
            <person name="Lipzen A."/>
            <person name="Chen C."/>
            <person name="Yan M."/>
            <person name="Daum C."/>
            <person name="Ng V."/>
            <person name="Clum A."/>
            <person name="Steindorff A."/>
            <person name="Ohm R.A."/>
            <person name="Martin F."/>
            <person name="Silar P."/>
            <person name="Natvig D.O."/>
            <person name="Lalanne C."/>
            <person name="Gautier V."/>
            <person name="Ament-Velasquez S.L."/>
            <person name="Kruys A."/>
            <person name="Hutchinson M.I."/>
            <person name="Powell A.J."/>
            <person name="Barry K."/>
            <person name="Miller A.N."/>
            <person name="Grigoriev I.V."/>
            <person name="Debuchy R."/>
            <person name="Gladieux P."/>
            <person name="Hiltunen Thoren M."/>
            <person name="Johannesson H."/>
        </authorList>
    </citation>
    <scope>NUCLEOTIDE SEQUENCE</scope>
    <source>
        <strain evidence="2">CBS 141.50</strain>
    </source>
</reference>
<evidence type="ECO:0000313" key="3">
    <source>
        <dbReference type="Proteomes" id="UP001302676"/>
    </source>
</evidence>
<name>A0AAN6V9R1_9PEZI</name>
<accession>A0AAN6V9R1</accession>
<dbReference type="GeneID" id="87815840"/>
<feature type="compositionally biased region" description="Polar residues" evidence="1">
    <location>
        <begin position="301"/>
        <end position="315"/>
    </location>
</feature>
<feature type="compositionally biased region" description="Basic and acidic residues" evidence="1">
    <location>
        <begin position="369"/>
        <end position="396"/>
    </location>
</feature>
<feature type="compositionally biased region" description="Low complexity" evidence="1">
    <location>
        <begin position="39"/>
        <end position="58"/>
    </location>
</feature>
<gene>
    <name evidence="2" type="ORF">C8A04DRAFT_24597</name>
</gene>
<keyword evidence="3" id="KW-1185">Reference proteome</keyword>
<reference evidence="2" key="2">
    <citation type="submission" date="2023-05" db="EMBL/GenBank/DDBJ databases">
        <authorList>
            <consortium name="Lawrence Berkeley National Laboratory"/>
            <person name="Steindorff A."/>
            <person name="Hensen N."/>
            <person name="Bonometti L."/>
            <person name="Westerberg I."/>
            <person name="Brannstrom I.O."/>
            <person name="Guillou S."/>
            <person name="Cros-Aarteil S."/>
            <person name="Calhoun S."/>
            <person name="Haridas S."/>
            <person name="Kuo A."/>
            <person name="Mondo S."/>
            <person name="Pangilinan J."/>
            <person name="Riley R."/>
            <person name="Labutti K."/>
            <person name="Andreopoulos B."/>
            <person name="Lipzen A."/>
            <person name="Chen C."/>
            <person name="Yanf M."/>
            <person name="Daum C."/>
            <person name="Ng V."/>
            <person name="Clum A."/>
            <person name="Ohm R."/>
            <person name="Martin F."/>
            <person name="Silar P."/>
            <person name="Natvig D."/>
            <person name="Lalanne C."/>
            <person name="Gautier V."/>
            <person name="Ament-Velasquez S.L."/>
            <person name="Kruys A."/>
            <person name="Hutchinson M.I."/>
            <person name="Powell A.J."/>
            <person name="Barry K."/>
            <person name="Miller A.N."/>
            <person name="Grigoriev I.V."/>
            <person name="Debuchy R."/>
            <person name="Gladieux P."/>
            <person name="Thoren M.H."/>
            <person name="Johannesson H."/>
        </authorList>
    </citation>
    <scope>NUCLEOTIDE SEQUENCE</scope>
    <source>
        <strain evidence="2">CBS 141.50</strain>
    </source>
</reference>
<feature type="compositionally biased region" description="Polar residues" evidence="1">
    <location>
        <begin position="192"/>
        <end position="235"/>
    </location>
</feature>
<feature type="region of interest" description="Disordered" evidence="1">
    <location>
        <begin position="1"/>
        <end position="424"/>
    </location>
</feature>
<feature type="compositionally biased region" description="Basic and acidic residues" evidence="1">
    <location>
        <begin position="1"/>
        <end position="17"/>
    </location>
</feature>
<feature type="compositionally biased region" description="Basic and acidic residues" evidence="1">
    <location>
        <begin position="28"/>
        <end position="38"/>
    </location>
</feature>
<organism evidence="2 3">
    <name type="scientific">Dichotomopilus funicola</name>
    <dbReference type="NCBI Taxonomy" id="1934379"/>
    <lineage>
        <taxon>Eukaryota</taxon>
        <taxon>Fungi</taxon>
        <taxon>Dikarya</taxon>
        <taxon>Ascomycota</taxon>
        <taxon>Pezizomycotina</taxon>
        <taxon>Sordariomycetes</taxon>
        <taxon>Sordariomycetidae</taxon>
        <taxon>Sordariales</taxon>
        <taxon>Chaetomiaceae</taxon>
        <taxon>Dichotomopilus</taxon>
    </lineage>
</organism>
<evidence type="ECO:0000256" key="1">
    <source>
        <dbReference type="SAM" id="MobiDB-lite"/>
    </source>
</evidence>
<feature type="compositionally biased region" description="Polar residues" evidence="1">
    <location>
        <begin position="82"/>
        <end position="91"/>
    </location>
</feature>
<dbReference type="EMBL" id="MU853556">
    <property type="protein sequence ID" value="KAK4147355.1"/>
    <property type="molecule type" value="Genomic_DNA"/>
</dbReference>
<sequence>MSDGRGRSSYSHDDRSSRRTSSRAPSRTRREPSRDRSRTSSSLSLSSGPGPDSGRSPRYYPPPAGSRPGSGASSQQPLLSRRGSTANSSDYRSGPSLDLPVYVGDSETTSKASLIGGSSSGGFSSSSGSVPLPRRDPISVPRRRGSRHELDDGRPLHPHDLPPSRPPSSNPARPLTSSGGSVSRKHNDPTAPGQSYPDTPSWAQGSTRLPFTTVSNYPNHGHPSASQSLSPSNRGDNTRARPPIRPIPLPVFTTLFTAEPDQYAASNSSSNPSTPYTRSPGRAGHTRLPSDPRHPGEIVVPSNSSGLSQAQSRPSDYSGREPRAASPYVLAATAERRQTEQRSALGGWPARGGSNPSIGADYTQASHQRLADVARRSADEWGRKENLDAVRVERNQSRQSSHKKYAESMERDRESDEERRRRRS</sequence>
<feature type="compositionally biased region" description="Basic and acidic residues" evidence="1">
    <location>
        <begin position="404"/>
        <end position="424"/>
    </location>
</feature>
<protein>
    <submittedName>
        <fullName evidence="2">Uncharacterized protein</fullName>
    </submittedName>
</protein>
<comment type="caution">
    <text evidence="2">The sequence shown here is derived from an EMBL/GenBank/DDBJ whole genome shotgun (WGS) entry which is preliminary data.</text>
</comment>
<evidence type="ECO:0000313" key="2">
    <source>
        <dbReference type="EMBL" id="KAK4147355.1"/>
    </source>
</evidence>
<dbReference type="AlphaFoldDB" id="A0AAN6V9R1"/>
<feature type="compositionally biased region" description="Basic and acidic residues" evidence="1">
    <location>
        <begin position="147"/>
        <end position="162"/>
    </location>
</feature>
<dbReference type="Proteomes" id="UP001302676">
    <property type="component" value="Unassembled WGS sequence"/>
</dbReference>
<feature type="compositionally biased region" description="Low complexity" evidence="1">
    <location>
        <begin position="66"/>
        <end position="77"/>
    </location>
</feature>
<feature type="compositionally biased region" description="Low complexity" evidence="1">
    <location>
        <begin position="263"/>
        <end position="277"/>
    </location>
</feature>
<proteinExistence type="predicted"/>
<dbReference type="RefSeq" id="XP_062640726.1">
    <property type="nucleotide sequence ID" value="XM_062779227.1"/>
</dbReference>